<evidence type="ECO:0000313" key="3">
    <source>
        <dbReference type="Proteomes" id="UP000054562"/>
    </source>
</evidence>
<feature type="region of interest" description="Disordered" evidence="1">
    <location>
        <begin position="466"/>
        <end position="491"/>
    </location>
</feature>
<evidence type="ECO:0000313" key="2">
    <source>
        <dbReference type="EMBL" id="KNG76848.1"/>
    </source>
</evidence>
<protein>
    <submittedName>
        <fullName evidence="2">Uncharacterized protein</fullName>
    </submittedName>
</protein>
<dbReference type="Proteomes" id="UP000054562">
    <property type="component" value="Unassembled WGS sequence"/>
</dbReference>
<feature type="compositionally biased region" description="Basic and acidic residues" evidence="1">
    <location>
        <begin position="473"/>
        <end position="491"/>
    </location>
</feature>
<gene>
    <name evidence="2" type="ORF">PFMG_02919</name>
</gene>
<dbReference type="OrthoDB" id="336008at2759"/>
<sequence>MLQYMRERKKYGKHIPKSLSSKINKRKLIQKNICTNYKTIKIIDIYENLPYNQLNNGRTKIKEIILANDVLVVLLISGISRAYNMINGEFLCEINPNNFSVVHTIVYNSYNNTLIIAYASFPAHLQCKVIDCNDLKHGITNSSKLGILFETNGRIGAANLNTNSYTFWNMETYEPVFEIEEEFQEIRVSDGLVAMFKQPVNNTIPLALFDIQNGERLIKQEGSSLRIYDLLKKTRQKVKNTYTFQPSAFVFYDISKKFFTISNNLIEFWELDSFMLRKMYTIYVPGLRDPDLCNHSLMAEILCIYSSNAFEKIRKYDNLFTYVDYGNLKESELYKKRNEEESSFLYKKRILSNNIQDKKLKFDIKKEQFNYGALLFFSLNDGEFLNYISENICGNSVEVLASNNSMTTLVCGDDKGFIRILRNNPKYDDFEIKNTQMIRDVDKECCTKLFNNKIIKIDERRRNSYQTKRKKSIDKQQDLLKKAKMENFSDH</sequence>
<reference evidence="3" key="1">
    <citation type="submission" date="2015-07" db="EMBL/GenBank/DDBJ databases">
        <title>Annotation of Plasmodium falciparum IGH-CR14.</title>
        <authorList>
            <consortium name="The Broad Institute Genome Sequencing Platform"/>
            <person name="Volkman S.K."/>
            <person name="Neafsey D.E."/>
            <person name="Dash A.P."/>
            <person name="Chitnis C.E."/>
            <person name="Hartl D.L."/>
            <person name="Young S.K."/>
            <person name="Zeng Q."/>
            <person name="Koehrsen M."/>
            <person name="Alvarado L."/>
            <person name="Berlin A."/>
            <person name="Borenstein D."/>
            <person name="Chapman S.B."/>
            <person name="Chen Z."/>
            <person name="Engels R."/>
            <person name="Freedman E."/>
            <person name="Gellesch M."/>
            <person name="Goldberg J."/>
            <person name="Griggs A."/>
            <person name="Gujja S."/>
            <person name="Heilman E.R."/>
            <person name="Heiman D.I."/>
            <person name="Howarth C."/>
            <person name="Jen D."/>
            <person name="Larson L."/>
            <person name="Mehta T."/>
            <person name="Neiman D."/>
            <person name="Park D."/>
            <person name="Pearson M."/>
            <person name="Roberts A."/>
            <person name="Saif S."/>
            <person name="Shea T."/>
            <person name="Shenoy N."/>
            <person name="Sisk P."/>
            <person name="Stolte C."/>
            <person name="Sykes S."/>
            <person name="Walk T."/>
            <person name="White J."/>
            <person name="Yandava C."/>
            <person name="Haas B."/>
            <person name="Henn M.R."/>
            <person name="Nusbaum C."/>
            <person name="Birren B."/>
        </authorList>
    </citation>
    <scope>NUCLEOTIDE SEQUENCE [LARGE SCALE GENOMIC DNA]</scope>
    <source>
        <strain evidence="3">IGH-CR14</strain>
    </source>
</reference>
<dbReference type="SUPFAM" id="SSF50978">
    <property type="entry name" value="WD40 repeat-like"/>
    <property type="match status" value="1"/>
</dbReference>
<dbReference type="AlphaFoldDB" id="A0A0L1ICH7"/>
<evidence type="ECO:0000256" key="1">
    <source>
        <dbReference type="SAM" id="MobiDB-lite"/>
    </source>
</evidence>
<reference evidence="3" key="2">
    <citation type="submission" date="2015-07" db="EMBL/GenBank/DDBJ databases">
        <title>The genome sequence of Plasmodium falciparum IGH-CR14.</title>
        <authorList>
            <consortium name="The Broad Institute Genome Sequencing Platform"/>
            <person name="Volkman S.K."/>
            <person name="Neafsey D.E."/>
            <person name="Dash A.P."/>
            <person name="Chitnis C.E."/>
            <person name="Hartl D.L."/>
            <person name="Young S.K."/>
            <person name="Kodira C.D."/>
            <person name="Zeng Q."/>
            <person name="Koehrsen M."/>
            <person name="Godfrey P."/>
            <person name="Alvarado L."/>
            <person name="Berlin A."/>
            <person name="Borenstein D."/>
            <person name="Chen Z."/>
            <person name="Engels R."/>
            <person name="Freedman E."/>
            <person name="Gellesch M."/>
            <person name="Goldberg J."/>
            <person name="Griggs A."/>
            <person name="Gujja S."/>
            <person name="Heiman D."/>
            <person name="Hepburn T."/>
            <person name="Howarth C."/>
            <person name="Jen D."/>
            <person name="Larson L."/>
            <person name="Lewis B."/>
            <person name="Mehta T."/>
            <person name="Park D."/>
            <person name="Pearson M."/>
            <person name="Roberts A."/>
            <person name="Saif S."/>
            <person name="Shea T."/>
            <person name="Shenoy N."/>
            <person name="Sisk P."/>
            <person name="Stolte C."/>
            <person name="Sykes S."/>
            <person name="Walk T."/>
            <person name="White J."/>
            <person name="Yandava C."/>
            <person name="Wirth D.F."/>
            <person name="Nusbaum C."/>
            <person name="Birren B."/>
        </authorList>
    </citation>
    <scope>NUCLEOTIDE SEQUENCE [LARGE SCALE GENOMIC DNA]</scope>
    <source>
        <strain evidence="3">IGH-CR14</strain>
    </source>
</reference>
<accession>A0A0L1ICH7</accession>
<organism evidence="2 3">
    <name type="scientific">Plasmodium falciparum IGH-CR14</name>
    <dbReference type="NCBI Taxonomy" id="580059"/>
    <lineage>
        <taxon>Eukaryota</taxon>
        <taxon>Sar</taxon>
        <taxon>Alveolata</taxon>
        <taxon>Apicomplexa</taxon>
        <taxon>Aconoidasida</taxon>
        <taxon>Haemosporida</taxon>
        <taxon>Plasmodiidae</taxon>
        <taxon>Plasmodium</taxon>
        <taxon>Plasmodium (Laverania)</taxon>
    </lineage>
</organism>
<dbReference type="PANTHER" id="PTHR31789">
    <property type="entry name" value="OS05G0482600 PROTEIN"/>
    <property type="match status" value="1"/>
</dbReference>
<name>A0A0L1ICH7_PLAFA</name>
<dbReference type="InterPro" id="IPR036322">
    <property type="entry name" value="WD40_repeat_dom_sf"/>
</dbReference>
<dbReference type="EMBL" id="GG665212">
    <property type="protein sequence ID" value="KNG76848.1"/>
    <property type="molecule type" value="Genomic_DNA"/>
</dbReference>
<dbReference type="PANTHER" id="PTHR31789:SF1">
    <property type="entry name" value="OS05G0482600 PROTEIN"/>
    <property type="match status" value="1"/>
</dbReference>
<proteinExistence type="predicted"/>